<dbReference type="PANTHER" id="PTHR43133:SF51">
    <property type="entry name" value="RNA POLYMERASE SIGMA FACTOR"/>
    <property type="match status" value="1"/>
</dbReference>
<evidence type="ECO:0000259" key="5">
    <source>
        <dbReference type="Pfam" id="PF04542"/>
    </source>
</evidence>
<keyword evidence="4" id="KW-0804">Transcription</keyword>
<dbReference type="GO" id="GO:0006352">
    <property type="term" value="P:DNA-templated transcription initiation"/>
    <property type="evidence" value="ECO:0007669"/>
    <property type="project" value="InterPro"/>
</dbReference>
<dbReference type="NCBIfam" id="TIGR02937">
    <property type="entry name" value="sigma70-ECF"/>
    <property type="match status" value="1"/>
</dbReference>
<comment type="similarity">
    <text evidence="1">Belongs to the sigma-70 factor family. ECF subfamily.</text>
</comment>
<feature type="domain" description="RNA polymerase sigma-70 region 2" evidence="5">
    <location>
        <begin position="21"/>
        <end position="86"/>
    </location>
</feature>
<dbReference type="InterPro" id="IPR013324">
    <property type="entry name" value="RNA_pol_sigma_r3/r4-like"/>
</dbReference>
<dbReference type="EMBL" id="AQPN01000116">
    <property type="protein sequence ID" value="EOR93397.1"/>
    <property type="molecule type" value="Genomic_DNA"/>
</dbReference>
<dbReference type="Pfam" id="PF04542">
    <property type="entry name" value="Sigma70_r2"/>
    <property type="match status" value="1"/>
</dbReference>
<dbReference type="SUPFAM" id="SSF88659">
    <property type="entry name" value="Sigma3 and sigma4 domains of RNA polymerase sigma factors"/>
    <property type="match status" value="1"/>
</dbReference>
<comment type="caution">
    <text evidence="7">The sequence shown here is derived from an EMBL/GenBank/DDBJ whole genome shotgun (WGS) entry which is preliminary data.</text>
</comment>
<dbReference type="InterPro" id="IPR014284">
    <property type="entry name" value="RNA_pol_sigma-70_dom"/>
</dbReference>
<evidence type="ECO:0000313" key="8">
    <source>
        <dbReference type="Proteomes" id="UP000014174"/>
    </source>
</evidence>
<gene>
    <name evidence="7" type="ORF">ADIARSV_3476</name>
</gene>
<dbReference type="RefSeq" id="WP_016196704.1">
    <property type="nucleotide sequence ID" value="NZ_AQPN01000116.1"/>
</dbReference>
<dbReference type="GO" id="GO:0003677">
    <property type="term" value="F:DNA binding"/>
    <property type="evidence" value="ECO:0007669"/>
    <property type="project" value="InterPro"/>
</dbReference>
<dbReference type="CDD" id="cd06171">
    <property type="entry name" value="Sigma70_r4"/>
    <property type="match status" value="1"/>
</dbReference>
<dbReference type="InterPro" id="IPR013325">
    <property type="entry name" value="RNA_pol_sigma_r2"/>
</dbReference>
<evidence type="ECO:0000259" key="6">
    <source>
        <dbReference type="Pfam" id="PF08281"/>
    </source>
</evidence>
<dbReference type="Gene3D" id="1.10.10.10">
    <property type="entry name" value="Winged helix-like DNA-binding domain superfamily/Winged helix DNA-binding domain"/>
    <property type="match status" value="1"/>
</dbReference>
<evidence type="ECO:0000256" key="2">
    <source>
        <dbReference type="ARBA" id="ARBA00023015"/>
    </source>
</evidence>
<keyword evidence="2" id="KW-0805">Transcription regulation</keyword>
<dbReference type="InterPro" id="IPR013249">
    <property type="entry name" value="RNA_pol_sigma70_r4_t2"/>
</dbReference>
<keyword evidence="3" id="KW-0731">Sigma factor</keyword>
<dbReference type="Gene3D" id="1.10.1740.10">
    <property type="match status" value="1"/>
</dbReference>
<feature type="domain" description="RNA polymerase sigma factor 70 region 4 type 2" evidence="6">
    <location>
        <begin position="127"/>
        <end position="179"/>
    </location>
</feature>
<dbReference type="STRING" id="1150600.ADIARSV_3476"/>
<proteinExistence type="inferred from homology"/>
<dbReference type="Pfam" id="PF08281">
    <property type="entry name" value="Sigma70_r4_2"/>
    <property type="match status" value="1"/>
</dbReference>
<dbReference type="OrthoDB" id="9780326at2"/>
<dbReference type="GO" id="GO:0016987">
    <property type="term" value="F:sigma factor activity"/>
    <property type="evidence" value="ECO:0007669"/>
    <property type="project" value="UniProtKB-KW"/>
</dbReference>
<evidence type="ECO:0000256" key="4">
    <source>
        <dbReference type="ARBA" id="ARBA00023163"/>
    </source>
</evidence>
<dbReference type="Proteomes" id="UP000014174">
    <property type="component" value="Unassembled WGS sequence"/>
</dbReference>
<evidence type="ECO:0000256" key="3">
    <source>
        <dbReference type="ARBA" id="ARBA00023082"/>
    </source>
</evidence>
<evidence type="ECO:0000256" key="1">
    <source>
        <dbReference type="ARBA" id="ARBA00010641"/>
    </source>
</evidence>
<organism evidence="7 8">
    <name type="scientific">Arcticibacter svalbardensis MN12-7</name>
    <dbReference type="NCBI Taxonomy" id="1150600"/>
    <lineage>
        <taxon>Bacteria</taxon>
        <taxon>Pseudomonadati</taxon>
        <taxon>Bacteroidota</taxon>
        <taxon>Sphingobacteriia</taxon>
        <taxon>Sphingobacteriales</taxon>
        <taxon>Sphingobacteriaceae</taxon>
        <taxon>Arcticibacter</taxon>
    </lineage>
</organism>
<dbReference type="InterPro" id="IPR039425">
    <property type="entry name" value="RNA_pol_sigma-70-like"/>
</dbReference>
<evidence type="ECO:0000313" key="7">
    <source>
        <dbReference type="EMBL" id="EOR93397.1"/>
    </source>
</evidence>
<dbReference type="InterPro" id="IPR036388">
    <property type="entry name" value="WH-like_DNA-bd_sf"/>
</dbReference>
<keyword evidence="8" id="KW-1185">Reference proteome</keyword>
<accession>R9GNH5</accession>
<dbReference type="PANTHER" id="PTHR43133">
    <property type="entry name" value="RNA POLYMERASE ECF-TYPE SIGMA FACTO"/>
    <property type="match status" value="1"/>
</dbReference>
<dbReference type="SUPFAM" id="SSF88946">
    <property type="entry name" value="Sigma2 domain of RNA polymerase sigma factors"/>
    <property type="match status" value="1"/>
</dbReference>
<dbReference type="InterPro" id="IPR007627">
    <property type="entry name" value="RNA_pol_sigma70_r2"/>
</dbReference>
<dbReference type="eggNOG" id="COG1595">
    <property type="taxonomic scope" value="Bacteria"/>
</dbReference>
<dbReference type="AlphaFoldDB" id="R9GNH5"/>
<name>R9GNH5_9SPHI</name>
<sequence length="194" mass="22632">MSDLDLIRRIRDGNVNCYEELVNKYQQMIFRVCIGFVHQKDDADDLSQDIFIKVFLALPKFNGKAGFSTWLYRIAINACLNFKRKNCKAIFLVHYGELEEISVQTDRLFNEQDAGADQLLIEKENAEYVHQAIRGLPEKQRVAFVLCKYEDLSQKEIAEIMKLSIGAVEQLLQRAKANLQKQLLVYYKTNYRQI</sequence>
<protein>
    <submittedName>
        <fullName evidence="7">Sigma-24 (FecI-like)</fullName>
    </submittedName>
</protein>
<reference evidence="7 8" key="1">
    <citation type="journal article" date="2013" name="Genome Announc.">
        <title>Draft Genome Sequence of Arcticibacter svalbardensis Strain MN12-7T, a Member of the Family Sphingobacteriaceae Isolated from an Arctic Soil Sample.</title>
        <authorList>
            <person name="Shivaji S."/>
            <person name="Ara S."/>
            <person name="Prasad S."/>
            <person name="Manasa B.P."/>
            <person name="Begum Z."/>
            <person name="Singh A."/>
            <person name="Kumar Pinnaka A."/>
        </authorList>
    </citation>
    <scope>NUCLEOTIDE SEQUENCE [LARGE SCALE GENOMIC DNA]</scope>
    <source>
        <strain evidence="7 8">MN12-7</strain>
    </source>
</reference>